<accession>A0A327WNK5</accession>
<organism evidence="3 5">
    <name type="scientific">Aliidiomarina maris</name>
    <dbReference type="NCBI Taxonomy" id="531312"/>
    <lineage>
        <taxon>Bacteria</taxon>
        <taxon>Pseudomonadati</taxon>
        <taxon>Pseudomonadota</taxon>
        <taxon>Gammaproteobacteria</taxon>
        <taxon>Alteromonadales</taxon>
        <taxon>Idiomarinaceae</taxon>
        <taxon>Aliidiomarina</taxon>
    </lineage>
</organism>
<evidence type="ECO:0000313" key="4">
    <source>
        <dbReference type="EMBL" id="RUO18537.1"/>
    </source>
</evidence>
<sequence length="595" mass="66222">MQHILCFTALLSLSGLAPVAAEPTPVAQIAFLPDVHFHDVYASFEDDTFTGITLDSGEKAVLRSMQAQLRSTRLFNENYFAFIAALDDIAQRGISLVALPGDFSDDGQSLHLRGLANILRRYEQEHGMRFLLTPGNHDPVRPFTVPGGKPDFLGEDGQALSIYSHQHTECRQQRADICSDELEQLGYAGIFAHLSDFGFTPRRSDIYFETPFWRPQGDYSSQQGLAAAELAARQYEPCADGDCQTISDTSYLIEPIDGLWLLALDANVYELLDDHASDANLAYASPSNAGYNALVEQKPFLVEWISNVAARADAQGKTLITFSHYPMVDFYHGTGTGMAELFGPDSAQLRRLPTAHTAERLAATGLRLHVGGHMHFNHTSSVADSSGNTLVNIQAPSIAGYRPAYKLLTVHSDQSIKVETLLVEDIDGFDTFFAAYTQEHAQGAPWSPELLNSTSYGEMVDWHLRELVRQRFIPREWPQPLKQAALELSAEELAQQLSLPETISEQWQWSMLTLAEDFYRVRNASSLGLNHISNTRLAEYQALHKAVQLVSAQHANYQLAQQIAQLLDILFQLQKSPASQHFWVQPDGTIENRAE</sequence>
<name>A0A327WNK5_9GAMM</name>
<evidence type="ECO:0000259" key="2">
    <source>
        <dbReference type="Pfam" id="PF00149"/>
    </source>
</evidence>
<keyword evidence="1" id="KW-0732">Signal</keyword>
<keyword evidence="6" id="KW-1185">Reference proteome</keyword>
<feature type="signal peptide" evidence="1">
    <location>
        <begin position="1"/>
        <end position="20"/>
    </location>
</feature>
<dbReference type="RefSeq" id="WP_111570474.1">
    <property type="nucleotide sequence ID" value="NZ_PIPK01000019.1"/>
</dbReference>
<proteinExistence type="predicted"/>
<comment type="caution">
    <text evidence="3">The sequence shown here is derived from an EMBL/GenBank/DDBJ whole genome shotgun (WGS) entry which is preliminary data.</text>
</comment>
<protein>
    <submittedName>
        <fullName evidence="3 4">Phosphoesterase</fullName>
    </submittedName>
</protein>
<dbReference type="AlphaFoldDB" id="A0A327WNK5"/>
<feature type="domain" description="Calcineurin-like phosphoesterase" evidence="2">
    <location>
        <begin position="29"/>
        <end position="152"/>
    </location>
</feature>
<evidence type="ECO:0000313" key="6">
    <source>
        <dbReference type="Proteomes" id="UP000287865"/>
    </source>
</evidence>
<dbReference type="Proteomes" id="UP000287865">
    <property type="component" value="Unassembled WGS sequence"/>
</dbReference>
<gene>
    <name evidence="3" type="ORF">B0I24_1208</name>
    <name evidence="4" type="ORF">CWE07_13640</name>
</gene>
<feature type="chain" id="PRO_5016308735" evidence="1">
    <location>
        <begin position="21"/>
        <end position="595"/>
    </location>
</feature>
<dbReference type="OrthoDB" id="5695107at2"/>
<evidence type="ECO:0000256" key="1">
    <source>
        <dbReference type="SAM" id="SignalP"/>
    </source>
</evidence>
<dbReference type="Proteomes" id="UP000249203">
    <property type="component" value="Unassembled WGS sequence"/>
</dbReference>
<dbReference type="Pfam" id="PF00149">
    <property type="entry name" value="Metallophos"/>
    <property type="match status" value="1"/>
</dbReference>
<dbReference type="SUPFAM" id="SSF56300">
    <property type="entry name" value="Metallo-dependent phosphatases"/>
    <property type="match status" value="1"/>
</dbReference>
<dbReference type="Gene3D" id="3.60.21.10">
    <property type="match status" value="2"/>
</dbReference>
<evidence type="ECO:0000313" key="5">
    <source>
        <dbReference type="Proteomes" id="UP000249203"/>
    </source>
</evidence>
<reference evidence="3 5" key="2">
    <citation type="submission" date="2018-06" db="EMBL/GenBank/DDBJ databases">
        <title>Genomic Encyclopedia of Type Strains, Phase III (KMG-III): the genomes of soil and plant-associated and newly described type strains.</title>
        <authorList>
            <person name="Whitman W."/>
        </authorList>
    </citation>
    <scope>NUCLEOTIDE SEQUENCE [LARGE SCALE GENOMIC DNA]</scope>
    <source>
        <strain evidence="3 5">CGMCC 1.15366</strain>
    </source>
</reference>
<reference evidence="4 6" key="1">
    <citation type="journal article" date="2018" name="Front. Microbiol.">
        <title>Genome-Based Analysis Reveals the Taxonomy and Diversity of the Family Idiomarinaceae.</title>
        <authorList>
            <person name="Liu Y."/>
            <person name="Lai Q."/>
            <person name="Shao Z."/>
        </authorList>
    </citation>
    <scope>NUCLEOTIDE SEQUENCE [LARGE SCALE GENOMIC DNA]</scope>
    <source>
        <strain evidence="4 6">CF12-14</strain>
    </source>
</reference>
<dbReference type="EMBL" id="QLMD01000020">
    <property type="protein sequence ID" value="RAJ93281.1"/>
    <property type="molecule type" value="Genomic_DNA"/>
</dbReference>
<dbReference type="InterPro" id="IPR004843">
    <property type="entry name" value="Calcineurin-like_PHP"/>
</dbReference>
<dbReference type="InterPro" id="IPR029052">
    <property type="entry name" value="Metallo-depent_PP-like"/>
</dbReference>
<dbReference type="GO" id="GO:0016787">
    <property type="term" value="F:hydrolase activity"/>
    <property type="evidence" value="ECO:0007669"/>
    <property type="project" value="InterPro"/>
</dbReference>
<evidence type="ECO:0000313" key="3">
    <source>
        <dbReference type="EMBL" id="RAJ93281.1"/>
    </source>
</evidence>
<dbReference type="EMBL" id="PIPK01000019">
    <property type="protein sequence ID" value="RUO18537.1"/>
    <property type="molecule type" value="Genomic_DNA"/>
</dbReference>